<name>A0AA38NV47_9AGAR</name>
<protein>
    <submittedName>
        <fullName evidence="1">Uncharacterized protein</fullName>
    </submittedName>
</protein>
<dbReference type="Proteomes" id="UP001163846">
    <property type="component" value="Unassembled WGS sequence"/>
</dbReference>
<dbReference type="EMBL" id="MU807695">
    <property type="protein sequence ID" value="KAJ3831198.1"/>
    <property type="molecule type" value="Genomic_DNA"/>
</dbReference>
<proteinExistence type="predicted"/>
<gene>
    <name evidence="1" type="ORF">F5878DRAFT_522965</name>
</gene>
<accession>A0AA38NV47</accession>
<dbReference type="AlphaFoldDB" id="A0AA38NV47"/>
<feature type="non-terminal residue" evidence="1">
    <location>
        <position position="1"/>
    </location>
</feature>
<feature type="non-terminal residue" evidence="1">
    <location>
        <position position="154"/>
    </location>
</feature>
<organism evidence="1 2">
    <name type="scientific">Lentinula raphanica</name>
    <dbReference type="NCBI Taxonomy" id="153919"/>
    <lineage>
        <taxon>Eukaryota</taxon>
        <taxon>Fungi</taxon>
        <taxon>Dikarya</taxon>
        <taxon>Basidiomycota</taxon>
        <taxon>Agaricomycotina</taxon>
        <taxon>Agaricomycetes</taxon>
        <taxon>Agaricomycetidae</taxon>
        <taxon>Agaricales</taxon>
        <taxon>Marasmiineae</taxon>
        <taxon>Omphalotaceae</taxon>
        <taxon>Lentinula</taxon>
    </lineage>
</organism>
<evidence type="ECO:0000313" key="1">
    <source>
        <dbReference type="EMBL" id="KAJ3831198.1"/>
    </source>
</evidence>
<reference evidence="1" key="1">
    <citation type="submission" date="2022-08" db="EMBL/GenBank/DDBJ databases">
        <authorList>
            <consortium name="DOE Joint Genome Institute"/>
            <person name="Min B."/>
            <person name="Riley R."/>
            <person name="Sierra-Patev S."/>
            <person name="Naranjo-Ortiz M."/>
            <person name="Looney B."/>
            <person name="Konkel Z."/>
            <person name="Slot J.C."/>
            <person name="Sakamoto Y."/>
            <person name="Steenwyk J.L."/>
            <person name="Rokas A."/>
            <person name="Carro J."/>
            <person name="Camarero S."/>
            <person name="Ferreira P."/>
            <person name="Molpeceres G."/>
            <person name="Ruiz-Duenas F.J."/>
            <person name="Serrano A."/>
            <person name="Henrissat B."/>
            <person name="Drula E."/>
            <person name="Hughes K.W."/>
            <person name="Mata J.L."/>
            <person name="Ishikawa N.K."/>
            <person name="Vargas-Isla R."/>
            <person name="Ushijima S."/>
            <person name="Smith C.A."/>
            <person name="Ahrendt S."/>
            <person name="Andreopoulos W."/>
            <person name="He G."/>
            <person name="Labutti K."/>
            <person name="Lipzen A."/>
            <person name="Ng V."/>
            <person name="Sandor L."/>
            <person name="Barry K."/>
            <person name="Martinez A.T."/>
            <person name="Xiao Y."/>
            <person name="Gibbons J.G."/>
            <person name="Terashima K."/>
            <person name="Hibbett D.S."/>
            <person name="Grigoriev I.V."/>
        </authorList>
    </citation>
    <scope>NUCLEOTIDE SEQUENCE</scope>
    <source>
        <strain evidence="1">TFB9207</strain>
    </source>
</reference>
<evidence type="ECO:0000313" key="2">
    <source>
        <dbReference type="Proteomes" id="UP001163846"/>
    </source>
</evidence>
<sequence length="154" mass="18173">LEVGKVARQIARVIWTETNFRFIYKKTNKSQADDAVKTYRFFCAQFDAEQAKPKVHPDVSKRRSRDRMQRYPCGGWLAITMREGFPEEARVHLAHKVHPEYVSISISEADQKIIEEMRHHSPSKFTSNGFQIWDHILKRDPDTELTEKQIQAEW</sequence>
<keyword evidence="2" id="KW-1185">Reference proteome</keyword>
<comment type="caution">
    <text evidence="1">The sequence shown here is derived from an EMBL/GenBank/DDBJ whole genome shotgun (WGS) entry which is preliminary data.</text>
</comment>